<feature type="region of interest" description="Disordered" evidence="1">
    <location>
        <begin position="1"/>
        <end position="26"/>
    </location>
</feature>
<evidence type="ECO:0000313" key="2">
    <source>
        <dbReference type="EMBL" id="MBQ0853634.1"/>
    </source>
</evidence>
<evidence type="ECO:0000256" key="1">
    <source>
        <dbReference type="SAM" id="MobiDB-lite"/>
    </source>
</evidence>
<sequence>MQYVSPGPAAETAARAGEGLLGARDRREVPDGTGCCYFGHDPSSAAEHVGDTVRLTPGGCDNGWHGPARRLHLGSEE</sequence>
<accession>A0A941BHB3</accession>
<organism evidence="2 3">
    <name type="scientific">Streptomyces liliiviolaceus</name>
    <dbReference type="NCBI Taxonomy" id="2823109"/>
    <lineage>
        <taxon>Bacteria</taxon>
        <taxon>Bacillati</taxon>
        <taxon>Actinomycetota</taxon>
        <taxon>Actinomycetes</taxon>
        <taxon>Kitasatosporales</taxon>
        <taxon>Streptomycetaceae</taxon>
        <taxon>Streptomyces</taxon>
    </lineage>
</organism>
<proteinExistence type="predicted"/>
<gene>
    <name evidence="2" type="ORF">J8N05_36325</name>
</gene>
<dbReference type="AlphaFoldDB" id="A0A941BHB3"/>
<dbReference type="EMBL" id="JAGPYQ010000002">
    <property type="protein sequence ID" value="MBQ0853634.1"/>
    <property type="molecule type" value="Genomic_DNA"/>
</dbReference>
<dbReference type="RefSeq" id="WP_210890755.1">
    <property type="nucleotide sequence ID" value="NZ_JAGPYQ010000002.1"/>
</dbReference>
<keyword evidence="3" id="KW-1185">Reference proteome</keyword>
<feature type="compositionally biased region" description="Low complexity" evidence="1">
    <location>
        <begin position="1"/>
        <end position="22"/>
    </location>
</feature>
<comment type="caution">
    <text evidence="2">The sequence shown here is derived from an EMBL/GenBank/DDBJ whole genome shotgun (WGS) entry which is preliminary data.</text>
</comment>
<protein>
    <submittedName>
        <fullName evidence="2">Uncharacterized protein</fullName>
    </submittedName>
</protein>
<evidence type="ECO:0000313" key="3">
    <source>
        <dbReference type="Proteomes" id="UP000677413"/>
    </source>
</evidence>
<name>A0A941BHB3_9ACTN</name>
<dbReference type="Proteomes" id="UP000677413">
    <property type="component" value="Unassembled WGS sequence"/>
</dbReference>
<reference evidence="2 3" key="1">
    <citation type="submission" date="2021-04" db="EMBL/GenBank/DDBJ databases">
        <authorList>
            <person name="Tang X."/>
            <person name="Zhou X."/>
            <person name="Chen X."/>
            <person name="Cernava T."/>
            <person name="Zhang C."/>
        </authorList>
    </citation>
    <scope>NUCLEOTIDE SEQUENCE [LARGE SCALE GENOMIC DNA]</scope>
    <source>
        <strain evidence="2 3">BH-SS-21</strain>
    </source>
</reference>